<evidence type="ECO:0000256" key="1">
    <source>
        <dbReference type="SAM" id="Phobius"/>
    </source>
</evidence>
<evidence type="ECO:0000313" key="2">
    <source>
        <dbReference type="EMBL" id="SPN96675.1"/>
    </source>
</evidence>
<organism evidence="2 3">
    <name type="scientific">Cephalotrichum gorgonifer</name>
    <dbReference type="NCBI Taxonomy" id="2041049"/>
    <lineage>
        <taxon>Eukaryota</taxon>
        <taxon>Fungi</taxon>
        <taxon>Dikarya</taxon>
        <taxon>Ascomycota</taxon>
        <taxon>Pezizomycotina</taxon>
        <taxon>Sordariomycetes</taxon>
        <taxon>Hypocreomycetidae</taxon>
        <taxon>Microascales</taxon>
        <taxon>Microascaceae</taxon>
        <taxon>Cephalotrichum</taxon>
    </lineage>
</organism>
<comment type="caution">
    <text evidence="2">The sequence shown here is derived from an EMBL/GenBank/DDBJ whole genome shotgun (WGS) entry which is preliminary data.</text>
</comment>
<keyword evidence="1" id="KW-1133">Transmembrane helix</keyword>
<feature type="transmembrane region" description="Helical" evidence="1">
    <location>
        <begin position="6"/>
        <end position="24"/>
    </location>
</feature>
<name>A0AAE8SQM8_9PEZI</name>
<proteinExistence type="predicted"/>
<keyword evidence="1" id="KW-0472">Membrane</keyword>
<evidence type="ECO:0000313" key="3">
    <source>
        <dbReference type="Proteomes" id="UP001187682"/>
    </source>
</evidence>
<reference evidence="2" key="1">
    <citation type="submission" date="2018-03" db="EMBL/GenBank/DDBJ databases">
        <authorList>
            <person name="Guldener U."/>
        </authorList>
    </citation>
    <scope>NUCLEOTIDE SEQUENCE</scope>
</reference>
<sequence>MYLLFINVPAALIITANIVIIHAIRRTRKREKRVKANRQFFVHDPWAQNPNPTYQDPKL</sequence>
<protein>
    <submittedName>
        <fullName evidence="2">Uncharacterized protein</fullName>
    </submittedName>
</protein>
<gene>
    <name evidence="2" type="ORF">DNG_00196</name>
</gene>
<dbReference type="EMBL" id="ONZQ02000001">
    <property type="protein sequence ID" value="SPN96675.1"/>
    <property type="molecule type" value="Genomic_DNA"/>
</dbReference>
<dbReference type="AlphaFoldDB" id="A0AAE8SQM8"/>
<keyword evidence="3" id="KW-1185">Reference proteome</keyword>
<keyword evidence="1" id="KW-0812">Transmembrane</keyword>
<accession>A0AAE8SQM8</accession>
<dbReference type="Proteomes" id="UP001187682">
    <property type="component" value="Unassembled WGS sequence"/>
</dbReference>